<sequence length="213" mass="23599">MEHNDTERVIALAGLHQVAHCVQFIANRGLMDAEPMEPCIHSLFQFDAPDTPSVYGPPGAVALGMRALIGQITGQPSRDLEMTRYLVSLLKHGRTLSENPEVLRRIGIGIEIADAKHRQGISQGSLLAPELLASLAALYSENISALEPRILVRGNPLYLKNSENQDRIRALLLAGIRSAILWQQLGGTRWQILFGRKRLLDAARDYLTRHQNA</sequence>
<keyword evidence="6" id="KW-1185">Reference proteome</keyword>
<evidence type="ECO:0000313" key="6">
    <source>
        <dbReference type="Proteomes" id="UP001432180"/>
    </source>
</evidence>
<organism evidence="5 6">
    <name type="scientific">Thiorhodovibrio winogradskyi</name>
    <dbReference type="NCBI Taxonomy" id="77007"/>
    <lineage>
        <taxon>Bacteria</taxon>
        <taxon>Pseudomonadati</taxon>
        <taxon>Pseudomonadota</taxon>
        <taxon>Gammaproteobacteria</taxon>
        <taxon>Chromatiales</taxon>
        <taxon>Chromatiaceae</taxon>
        <taxon>Thiorhodovibrio</taxon>
    </lineage>
</organism>
<keyword evidence="3 4" id="KW-0472">Membrane</keyword>
<comment type="similarity">
    <text evidence="4">Belongs to the HflD family.</text>
</comment>
<evidence type="ECO:0000256" key="1">
    <source>
        <dbReference type="ARBA" id="ARBA00022475"/>
    </source>
</evidence>
<dbReference type="PANTHER" id="PTHR38100">
    <property type="entry name" value="HIGH FREQUENCY LYSOGENIZATION PROTEIN HFLD"/>
    <property type="match status" value="1"/>
</dbReference>
<protein>
    <recommendedName>
        <fullName evidence="4">High frequency lysogenization protein HflD homolog</fullName>
    </recommendedName>
</protein>
<dbReference type="NCBIfam" id="NF001246">
    <property type="entry name" value="PRK00218.1-2"/>
    <property type="match status" value="1"/>
</dbReference>
<dbReference type="InterPro" id="IPR007451">
    <property type="entry name" value="HflD"/>
</dbReference>
<accession>A0ABZ0SDN1</accession>
<evidence type="ECO:0000256" key="3">
    <source>
        <dbReference type="ARBA" id="ARBA00023136"/>
    </source>
</evidence>
<gene>
    <name evidence="4 5" type="primary">hflD</name>
    <name evidence="5" type="ORF">Thiowin_04239</name>
</gene>
<reference evidence="5 6" key="1">
    <citation type="journal article" date="2023" name="Microorganisms">
        <title>Thiorhodovibrio frisius and Trv. litoralis spp. nov., Two Novel Members from a Clade of Fastidious Purple Sulfur Bacteria That Exhibit Unique Red-Shifted Light-Harvesting Capabilities.</title>
        <authorList>
            <person name="Methner A."/>
            <person name="Kuzyk S.B."/>
            <person name="Petersen J."/>
            <person name="Bauer S."/>
            <person name="Brinkmann H."/>
            <person name="Sichau K."/>
            <person name="Wanner G."/>
            <person name="Wolf J."/>
            <person name="Neumann-Schaal M."/>
            <person name="Henke P."/>
            <person name="Tank M."/>
            <person name="Sproer C."/>
            <person name="Bunk B."/>
            <person name="Overmann J."/>
        </authorList>
    </citation>
    <scope>NUCLEOTIDE SEQUENCE [LARGE SCALE GENOMIC DNA]</scope>
    <source>
        <strain evidence="5 6">DSM 6702</strain>
    </source>
</reference>
<dbReference type="SUPFAM" id="SSF101322">
    <property type="entry name" value="YcfC-like"/>
    <property type="match status" value="1"/>
</dbReference>
<dbReference type="Pfam" id="PF04356">
    <property type="entry name" value="DUF489"/>
    <property type="match status" value="1"/>
</dbReference>
<evidence type="ECO:0000256" key="4">
    <source>
        <dbReference type="HAMAP-Rule" id="MF_00695"/>
    </source>
</evidence>
<dbReference type="EMBL" id="CP121472">
    <property type="protein sequence ID" value="WPL19133.1"/>
    <property type="molecule type" value="Genomic_DNA"/>
</dbReference>
<keyword evidence="2 4" id="KW-0963">Cytoplasm</keyword>
<dbReference type="InterPro" id="IPR035932">
    <property type="entry name" value="HflD-like_sf"/>
</dbReference>
<proteinExistence type="inferred from homology"/>
<comment type="subcellular location">
    <subcellularLocation>
        <location evidence="4">Cytoplasm</location>
    </subcellularLocation>
    <subcellularLocation>
        <location evidence="4">Cell membrane</location>
        <topology evidence="4">Peripheral membrane protein</topology>
        <orientation evidence="4">Cytoplasmic side</orientation>
    </subcellularLocation>
</comment>
<name>A0ABZ0SDN1_9GAMM</name>
<evidence type="ECO:0000313" key="5">
    <source>
        <dbReference type="EMBL" id="WPL19133.1"/>
    </source>
</evidence>
<dbReference type="PANTHER" id="PTHR38100:SF1">
    <property type="entry name" value="HIGH FREQUENCY LYSOGENIZATION PROTEIN HFLD"/>
    <property type="match status" value="1"/>
</dbReference>
<dbReference type="HAMAP" id="MF_00695">
    <property type="entry name" value="HflD_protein"/>
    <property type="match status" value="1"/>
</dbReference>
<evidence type="ECO:0000256" key="2">
    <source>
        <dbReference type="ARBA" id="ARBA00022490"/>
    </source>
</evidence>
<dbReference type="Gene3D" id="1.10.3890.10">
    <property type="entry name" value="HflD-like"/>
    <property type="match status" value="1"/>
</dbReference>
<keyword evidence="1 4" id="KW-1003">Cell membrane</keyword>
<dbReference type="RefSeq" id="WP_328984879.1">
    <property type="nucleotide sequence ID" value="NZ_CP121472.1"/>
</dbReference>
<dbReference type="Proteomes" id="UP001432180">
    <property type="component" value="Chromosome"/>
</dbReference>